<dbReference type="InterPro" id="IPR001752">
    <property type="entry name" value="Kinesin_motor_dom"/>
</dbReference>
<dbReference type="SMART" id="SM00129">
    <property type="entry name" value="KISc"/>
    <property type="match status" value="1"/>
</dbReference>
<dbReference type="GO" id="GO:0045144">
    <property type="term" value="P:meiotic sister chromatid segregation"/>
    <property type="evidence" value="ECO:0007669"/>
    <property type="project" value="EnsemblFungi"/>
</dbReference>
<evidence type="ECO:0000256" key="6">
    <source>
        <dbReference type="PROSITE-ProRule" id="PRU00283"/>
    </source>
</evidence>
<feature type="compositionally biased region" description="Basic and acidic residues" evidence="9">
    <location>
        <begin position="772"/>
        <end position="781"/>
    </location>
</feature>
<proteinExistence type="inferred from homology"/>
<feature type="coiled-coil region" evidence="8">
    <location>
        <begin position="391"/>
        <end position="418"/>
    </location>
</feature>
<dbReference type="InterPro" id="IPR036961">
    <property type="entry name" value="Kinesin_motor_dom_sf"/>
</dbReference>
<dbReference type="InterPro" id="IPR027417">
    <property type="entry name" value="P-loop_NTPase"/>
</dbReference>
<evidence type="ECO:0000313" key="11">
    <source>
        <dbReference type="EMBL" id="OLL25260.1"/>
    </source>
</evidence>
<dbReference type="GO" id="GO:0005880">
    <property type="term" value="C:nuclear microtubule"/>
    <property type="evidence" value="ECO:0007669"/>
    <property type="project" value="EnsemblFungi"/>
</dbReference>
<feature type="compositionally biased region" description="Low complexity" evidence="9">
    <location>
        <begin position="630"/>
        <end position="647"/>
    </location>
</feature>
<dbReference type="InterPro" id="IPR019821">
    <property type="entry name" value="Kinesin_motor_CS"/>
</dbReference>
<dbReference type="GO" id="GO:0030473">
    <property type="term" value="P:nuclear migration along microtubule"/>
    <property type="evidence" value="ECO:0007669"/>
    <property type="project" value="EnsemblFungi"/>
</dbReference>
<dbReference type="SUPFAM" id="SSF52540">
    <property type="entry name" value="P-loop containing nucleoside triphosphate hydrolases"/>
    <property type="match status" value="1"/>
</dbReference>
<dbReference type="InterPro" id="IPR027640">
    <property type="entry name" value="Kinesin-like_fam"/>
</dbReference>
<dbReference type="GO" id="GO:0007079">
    <property type="term" value="P:mitotic chromosome movement towards spindle pole"/>
    <property type="evidence" value="ECO:0007669"/>
    <property type="project" value="EnsemblFungi"/>
</dbReference>
<accession>A0A1U7LRG0</accession>
<dbReference type="GO" id="GO:0070463">
    <property type="term" value="F:tubulin-dependent ATPase activity"/>
    <property type="evidence" value="ECO:0007669"/>
    <property type="project" value="EnsemblFungi"/>
</dbReference>
<dbReference type="GO" id="GO:0099606">
    <property type="term" value="P:microtubule plus-end directed mitotic chromosome migration"/>
    <property type="evidence" value="ECO:0007669"/>
    <property type="project" value="EnsemblFungi"/>
</dbReference>
<dbReference type="GO" id="GO:0008574">
    <property type="term" value="F:plus-end-directed microtubule motor activity"/>
    <property type="evidence" value="ECO:0007669"/>
    <property type="project" value="EnsemblFungi"/>
</dbReference>
<dbReference type="STRING" id="1198029.A0A1U7LRG0"/>
<dbReference type="GO" id="GO:0032888">
    <property type="term" value="P:regulation of mitotic spindle elongation"/>
    <property type="evidence" value="ECO:0007669"/>
    <property type="project" value="EnsemblFungi"/>
</dbReference>
<dbReference type="PRINTS" id="PR00380">
    <property type="entry name" value="KINESINHEAVY"/>
</dbReference>
<evidence type="ECO:0000313" key="12">
    <source>
        <dbReference type="Proteomes" id="UP000186594"/>
    </source>
</evidence>
<dbReference type="EMBL" id="LXFE01000464">
    <property type="protein sequence ID" value="OLL25260.1"/>
    <property type="molecule type" value="Genomic_DNA"/>
</dbReference>
<feature type="compositionally biased region" description="Polar residues" evidence="9">
    <location>
        <begin position="608"/>
        <end position="629"/>
    </location>
</feature>
<organism evidence="11 12">
    <name type="scientific">Neolecta irregularis (strain DAH-3)</name>
    <dbReference type="NCBI Taxonomy" id="1198029"/>
    <lineage>
        <taxon>Eukaryota</taxon>
        <taxon>Fungi</taxon>
        <taxon>Dikarya</taxon>
        <taxon>Ascomycota</taxon>
        <taxon>Taphrinomycotina</taxon>
        <taxon>Neolectales</taxon>
        <taxon>Neolectaceae</taxon>
        <taxon>Neolecta</taxon>
    </lineage>
</organism>
<dbReference type="Pfam" id="PF00225">
    <property type="entry name" value="Kinesin"/>
    <property type="match status" value="1"/>
</dbReference>
<sequence length="807" mass="90086">MSSESSIAVTVRVRPFTHNEASQLAPASIDSPFFGDGSLSGVTPSALHTNRVRRVVQVLDERVLVFDPPEDNPIAKYQKTLLNSGKKVKDIRYAFDRIFDQNSSQEEVYSKTVQPLINGLFEGYNATVFAYGATGCGKTHTTSGTPEDPGLIFLTMRELFEKITDIKDDKSVELSLSYLEIYNENIRDLLIPGGSTRTLTIREDSNKKITVTGLSTQIPTSINEVMGMILVGNANRTMSPTEANAVSSRSHAVLQINILQKPRTAGLSENHTLATLSIIDLAGSERASATKNKGDRLLEGANINRSLLALGNCINALCDPHRRNHVPFRDSKLTRLLKFSLGGNCKTVMIVCVSPSSLHYDETHNTLKYGNRAKNIKTKVSRNFISVDRHVGQYVKAIYELRQEVEELKKKLAQKDTENGVVIKDPRWARTRDDKIRTISNAIERDFREQQHVLKDLMELEQLNELINISSIWLQALSSNSQESQREFTERQLTHLQSKKDILNNRILHSSAQLNIDQTITEGVSALKVVKSDDENILLFESQAREMMSAHYVNITEQKCEAFRTRGTSRAIRELLLKLMEIQISSSGDTSVLDSVNSLVTKNAELPQDNNPSPSTGSTHVPTSTAPTHISTFKFPPTTIPTGIPSPARSTSPRLFRTRTPRKSVSFPHKKKKSVRFADLEEKWVDEVPENESSSSQPALSSFISPAKRKLTFHNPDDSTSSSPADDSILTITSNTEHVLKPSLKQMTSLKGPIRKHSRNRFVPSPYSKKAPSRENKENEGVRSGARRIIFNSTRESGGKSRGRKWR</sequence>
<evidence type="ECO:0000256" key="7">
    <source>
        <dbReference type="RuleBase" id="RU000394"/>
    </source>
</evidence>
<dbReference type="Proteomes" id="UP000186594">
    <property type="component" value="Unassembled WGS sequence"/>
</dbReference>
<keyword evidence="3 6" id="KW-0067">ATP-binding</keyword>
<dbReference type="GO" id="GO:0035371">
    <property type="term" value="C:microtubule plus-end"/>
    <property type="evidence" value="ECO:0007669"/>
    <property type="project" value="EnsemblFungi"/>
</dbReference>
<keyword evidence="5 6" id="KW-0505">Motor protein</keyword>
<feature type="region of interest" description="Disordered" evidence="9">
    <location>
        <begin position="744"/>
        <end position="807"/>
    </location>
</feature>
<dbReference type="CDD" id="cd01370">
    <property type="entry name" value="KISc_KIP3_like"/>
    <property type="match status" value="1"/>
</dbReference>
<evidence type="ECO:0000256" key="8">
    <source>
        <dbReference type="SAM" id="Coils"/>
    </source>
</evidence>
<feature type="domain" description="Kinesin motor" evidence="10">
    <location>
        <begin position="6"/>
        <end position="376"/>
    </location>
</feature>
<feature type="region of interest" description="Disordered" evidence="9">
    <location>
        <begin position="604"/>
        <end position="672"/>
    </location>
</feature>
<evidence type="ECO:0000256" key="2">
    <source>
        <dbReference type="ARBA" id="ARBA00022741"/>
    </source>
</evidence>
<evidence type="ECO:0000256" key="5">
    <source>
        <dbReference type="ARBA" id="ARBA00023175"/>
    </source>
</evidence>
<feature type="compositionally biased region" description="Basic residues" evidence="9">
    <location>
        <begin position="656"/>
        <end position="672"/>
    </location>
</feature>
<dbReference type="GO" id="GO:0005524">
    <property type="term" value="F:ATP binding"/>
    <property type="evidence" value="ECO:0007669"/>
    <property type="project" value="UniProtKB-UniRule"/>
</dbReference>
<dbReference type="GO" id="GO:0008017">
    <property type="term" value="F:microtubule binding"/>
    <property type="evidence" value="ECO:0007669"/>
    <property type="project" value="InterPro"/>
</dbReference>
<dbReference type="OrthoDB" id="3176171at2759"/>
<reference evidence="11 12" key="1">
    <citation type="submission" date="2016-04" db="EMBL/GenBank/DDBJ databases">
        <title>Evolutionary innovation and constraint leading to complex multicellularity in the Ascomycota.</title>
        <authorList>
            <person name="Cisse O."/>
            <person name="Nguyen A."/>
            <person name="Hewitt D.A."/>
            <person name="Jedd G."/>
            <person name="Stajich J.E."/>
        </authorList>
    </citation>
    <scope>NUCLEOTIDE SEQUENCE [LARGE SCALE GENOMIC DNA]</scope>
    <source>
        <strain evidence="11 12">DAH-3</strain>
    </source>
</reference>
<protein>
    <recommendedName>
        <fullName evidence="7">Kinesin-like protein</fullName>
    </recommendedName>
</protein>
<dbReference type="PANTHER" id="PTHR47968:SF13">
    <property type="entry name" value="KINESIN-LIKE PROTEIN KIF19 ISOFORM X1"/>
    <property type="match status" value="1"/>
</dbReference>
<dbReference type="GO" id="GO:0031115">
    <property type="term" value="P:negative regulation of microtubule polymerization"/>
    <property type="evidence" value="ECO:0007669"/>
    <property type="project" value="EnsemblFungi"/>
</dbReference>
<dbReference type="GO" id="GO:0051228">
    <property type="term" value="P:mitotic spindle disassembly"/>
    <property type="evidence" value="ECO:0007669"/>
    <property type="project" value="EnsemblFungi"/>
</dbReference>
<dbReference type="Gene3D" id="3.40.850.10">
    <property type="entry name" value="Kinesin motor domain"/>
    <property type="match status" value="1"/>
</dbReference>
<evidence type="ECO:0000256" key="4">
    <source>
        <dbReference type="ARBA" id="ARBA00023054"/>
    </source>
</evidence>
<dbReference type="FunFam" id="3.40.850.10:FF:000053">
    <property type="entry name" value="Kinesin family"/>
    <property type="match status" value="1"/>
</dbReference>
<dbReference type="PROSITE" id="PS50067">
    <property type="entry name" value="KINESIN_MOTOR_2"/>
    <property type="match status" value="1"/>
</dbReference>
<dbReference type="GO" id="GO:0007020">
    <property type="term" value="P:microtubule nucleation"/>
    <property type="evidence" value="ECO:0007669"/>
    <property type="project" value="EnsemblFungi"/>
</dbReference>
<comment type="caution">
    <text evidence="11">The sequence shown here is derived from an EMBL/GenBank/DDBJ whole genome shotgun (WGS) entry which is preliminary data.</text>
</comment>
<evidence type="ECO:0000259" key="10">
    <source>
        <dbReference type="PROSITE" id="PS50067"/>
    </source>
</evidence>
<dbReference type="GO" id="GO:0000132">
    <property type="term" value="P:establishment of mitotic spindle orientation"/>
    <property type="evidence" value="ECO:0007669"/>
    <property type="project" value="EnsemblFungi"/>
</dbReference>
<comment type="similarity">
    <text evidence="6 7">Belongs to the TRAFAC class myosin-kinesin ATPase superfamily. Kinesin family.</text>
</comment>
<evidence type="ECO:0000256" key="9">
    <source>
        <dbReference type="SAM" id="MobiDB-lite"/>
    </source>
</evidence>
<feature type="binding site" evidence="6">
    <location>
        <begin position="132"/>
        <end position="139"/>
    </location>
    <ligand>
        <name>ATP</name>
        <dbReference type="ChEBI" id="CHEBI:30616"/>
    </ligand>
</feature>
<dbReference type="GO" id="GO:0061673">
    <property type="term" value="C:mitotic spindle astral microtubule"/>
    <property type="evidence" value="ECO:0007669"/>
    <property type="project" value="EnsemblFungi"/>
</dbReference>
<dbReference type="GO" id="GO:0090307">
    <property type="term" value="P:mitotic spindle assembly"/>
    <property type="evidence" value="ECO:0007669"/>
    <property type="project" value="EnsemblFungi"/>
</dbReference>
<keyword evidence="2 6" id="KW-0547">Nucleotide-binding</keyword>
<keyword evidence="1 7" id="KW-0493">Microtubule</keyword>
<gene>
    <name evidence="11" type="ORF">NEOLI_000836</name>
</gene>
<evidence type="ECO:0000256" key="1">
    <source>
        <dbReference type="ARBA" id="ARBA00022701"/>
    </source>
</evidence>
<keyword evidence="4 8" id="KW-0175">Coiled coil</keyword>
<dbReference type="PANTHER" id="PTHR47968">
    <property type="entry name" value="CENTROMERE PROTEIN E"/>
    <property type="match status" value="1"/>
</dbReference>
<evidence type="ECO:0000256" key="3">
    <source>
        <dbReference type="ARBA" id="ARBA00022840"/>
    </source>
</evidence>
<dbReference type="PROSITE" id="PS00411">
    <property type="entry name" value="KINESIN_MOTOR_1"/>
    <property type="match status" value="1"/>
</dbReference>
<name>A0A1U7LRG0_NEOID</name>
<dbReference type="GO" id="GO:1990023">
    <property type="term" value="C:mitotic spindle midzone"/>
    <property type="evidence" value="ECO:0007669"/>
    <property type="project" value="EnsemblFungi"/>
</dbReference>
<keyword evidence="12" id="KW-1185">Reference proteome</keyword>
<dbReference type="AlphaFoldDB" id="A0A1U7LRG0"/>
<dbReference type="GO" id="GO:0000776">
    <property type="term" value="C:kinetochore"/>
    <property type="evidence" value="ECO:0007669"/>
    <property type="project" value="EnsemblFungi"/>
</dbReference>
<dbReference type="GO" id="GO:0070462">
    <property type="term" value="P:plus-end specific microtubule depolymerization"/>
    <property type="evidence" value="ECO:0007669"/>
    <property type="project" value="EnsemblFungi"/>
</dbReference>